<protein>
    <submittedName>
        <fullName evidence="1">Uncharacterized protein</fullName>
    </submittedName>
</protein>
<evidence type="ECO:0000313" key="1">
    <source>
        <dbReference type="EMBL" id="CAG9537079.1"/>
    </source>
</evidence>
<sequence>MDDQPQLEEKPNKLMPSRFIFDTRINIPVQMLRQEECRVPFIVANGPRSIEFELKINIADFRQENPELLVDCKNELRMQIPGLIVIRFGASKDIDNTVDTETVMDETQETNFEHRFIMRGMDPFLESLHNIITSTKYGNGLIGFSILMIYQEAEFMRFVKQKSRLRPLTHREIRNCHSNMKACRDFLVYGSDAYSIIYSKWVLYMSTKYFHKLIDENPTINQTTLNYPHDVIIHAISLALQNQFQQGFQMDTRKMYQIIELLCILGPINVDIAIENVAIELECSIFEEWKFIDLDDLVRILILPKYWELEELKVAARSVIIDLHNKQFQKQYNEYSTGERCAIYRELISSGTLNEISKPVESELAKIKDMSWKMSMVRKTVEFIEEIDSQ</sequence>
<organism evidence="1 2">
    <name type="scientific">Cercopithifilaria johnstoni</name>
    <dbReference type="NCBI Taxonomy" id="2874296"/>
    <lineage>
        <taxon>Eukaryota</taxon>
        <taxon>Metazoa</taxon>
        <taxon>Ecdysozoa</taxon>
        <taxon>Nematoda</taxon>
        <taxon>Chromadorea</taxon>
        <taxon>Rhabditida</taxon>
        <taxon>Spirurina</taxon>
        <taxon>Spiruromorpha</taxon>
        <taxon>Filarioidea</taxon>
        <taxon>Onchocercidae</taxon>
        <taxon>Cercopithifilaria</taxon>
    </lineage>
</organism>
<dbReference type="Proteomes" id="UP000746747">
    <property type="component" value="Unassembled WGS sequence"/>
</dbReference>
<accession>A0A8J2MQW2</accession>
<comment type="caution">
    <text evidence="1">The sequence shown here is derived from an EMBL/GenBank/DDBJ whole genome shotgun (WGS) entry which is preliminary data.</text>
</comment>
<dbReference type="EMBL" id="CAKAEH010001514">
    <property type="protein sequence ID" value="CAG9537079.1"/>
    <property type="molecule type" value="Genomic_DNA"/>
</dbReference>
<gene>
    <name evidence="1" type="ORF">CJOHNSTONI_LOCUS6937</name>
</gene>
<dbReference type="OrthoDB" id="5834200at2759"/>
<proteinExistence type="predicted"/>
<dbReference type="AlphaFoldDB" id="A0A8J2MQW2"/>
<reference evidence="1" key="1">
    <citation type="submission" date="2021-09" db="EMBL/GenBank/DDBJ databases">
        <authorList>
            <consortium name="Pathogen Informatics"/>
        </authorList>
    </citation>
    <scope>NUCLEOTIDE SEQUENCE</scope>
</reference>
<evidence type="ECO:0000313" key="2">
    <source>
        <dbReference type="Proteomes" id="UP000746747"/>
    </source>
</evidence>
<name>A0A8J2MQW2_9BILA</name>
<keyword evidence="2" id="KW-1185">Reference proteome</keyword>